<accession>A0ABU1H2H9</accession>
<keyword evidence="4" id="KW-1185">Reference proteome</keyword>
<protein>
    <submittedName>
        <fullName evidence="3">SHOCT domain-containing protein</fullName>
    </submittedName>
</protein>
<name>A0ABU1H2H9_9GAMM</name>
<evidence type="ECO:0000313" key="4">
    <source>
        <dbReference type="Proteomes" id="UP001254564"/>
    </source>
</evidence>
<feature type="domain" description="SHOCT" evidence="2">
    <location>
        <begin position="57"/>
        <end position="83"/>
    </location>
</feature>
<sequence length="85" mass="9907">MGPETYAWGGWWLFPIMPLLMIACFAAMFYFCMGRRSGHTRRRDNDGPSGHLEGTESALEILKQRYAKGDITREEFEQMKREIES</sequence>
<evidence type="ECO:0000259" key="2">
    <source>
        <dbReference type="Pfam" id="PF09851"/>
    </source>
</evidence>
<dbReference type="RefSeq" id="WP_309655416.1">
    <property type="nucleotide sequence ID" value="NZ_JARWAN010000006.1"/>
</dbReference>
<dbReference type="Proteomes" id="UP001254564">
    <property type="component" value="Unassembled WGS sequence"/>
</dbReference>
<dbReference type="EMBL" id="JARWAN010000006">
    <property type="protein sequence ID" value="MDR5898507.1"/>
    <property type="molecule type" value="Genomic_DNA"/>
</dbReference>
<keyword evidence="1" id="KW-0812">Transmembrane</keyword>
<reference evidence="3 4" key="1">
    <citation type="submission" date="2023-04" db="EMBL/GenBank/DDBJ databases">
        <title>A long-awaited taxogenomic arrangement of the family Halomonadaceae.</title>
        <authorList>
            <person name="De La Haba R."/>
            <person name="Chuvochina M."/>
            <person name="Wittouck S."/>
            <person name="Arahal D.R."/>
            <person name="Sanchez-Porro C."/>
            <person name="Hugenholtz P."/>
            <person name="Ventosa A."/>
        </authorList>
    </citation>
    <scope>NUCLEOTIDE SEQUENCE [LARGE SCALE GENOMIC DNA]</scope>
    <source>
        <strain evidence="3 4">DSM 21020</strain>
    </source>
</reference>
<feature type="transmembrane region" description="Helical" evidence="1">
    <location>
        <begin position="12"/>
        <end position="33"/>
    </location>
</feature>
<evidence type="ECO:0000256" key="1">
    <source>
        <dbReference type="SAM" id="Phobius"/>
    </source>
</evidence>
<keyword evidence="1" id="KW-0472">Membrane</keyword>
<keyword evidence="1" id="KW-1133">Transmembrane helix</keyword>
<comment type="caution">
    <text evidence="3">The sequence shown here is derived from an EMBL/GenBank/DDBJ whole genome shotgun (WGS) entry which is preliminary data.</text>
</comment>
<organism evidence="3 4">
    <name type="scientific">Vreelandella vilamensis</name>
    <dbReference type="NCBI Taxonomy" id="531309"/>
    <lineage>
        <taxon>Bacteria</taxon>
        <taxon>Pseudomonadati</taxon>
        <taxon>Pseudomonadota</taxon>
        <taxon>Gammaproteobacteria</taxon>
        <taxon>Oceanospirillales</taxon>
        <taxon>Halomonadaceae</taxon>
        <taxon>Vreelandella</taxon>
    </lineage>
</organism>
<dbReference type="InterPro" id="IPR018649">
    <property type="entry name" value="SHOCT"/>
</dbReference>
<evidence type="ECO:0000313" key="3">
    <source>
        <dbReference type="EMBL" id="MDR5898507.1"/>
    </source>
</evidence>
<dbReference type="Pfam" id="PF09851">
    <property type="entry name" value="SHOCT"/>
    <property type="match status" value="1"/>
</dbReference>
<gene>
    <name evidence="3" type="ORF">QC823_05835</name>
</gene>
<proteinExistence type="predicted"/>